<accession>A0AAE0YU52</accession>
<gene>
    <name evidence="1" type="ORF">RRG08_021272</name>
</gene>
<protein>
    <submittedName>
        <fullName evidence="1">Uncharacterized protein</fullName>
    </submittedName>
</protein>
<evidence type="ECO:0000313" key="1">
    <source>
        <dbReference type="EMBL" id="KAK3757085.1"/>
    </source>
</evidence>
<evidence type="ECO:0000313" key="2">
    <source>
        <dbReference type="Proteomes" id="UP001283361"/>
    </source>
</evidence>
<organism evidence="1 2">
    <name type="scientific">Elysia crispata</name>
    <name type="common">lettuce slug</name>
    <dbReference type="NCBI Taxonomy" id="231223"/>
    <lineage>
        <taxon>Eukaryota</taxon>
        <taxon>Metazoa</taxon>
        <taxon>Spiralia</taxon>
        <taxon>Lophotrochozoa</taxon>
        <taxon>Mollusca</taxon>
        <taxon>Gastropoda</taxon>
        <taxon>Heterobranchia</taxon>
        <taxon>Euthyneura</taxon>
        <taxon>Panpulmonata</taxon>
        <taxon>Sacoglossa</taxon>
        <taxon>Placobranchoidea</taxon>
        <taxon>Plakobranchidae</taxon>
        <taxon>Elysia</taxon>
    </lineage>
</organism>
<keyword evidence="2" id="KW-1185">Reference proteome</keyword>
<comment type="caution">
    <text evidence="1">The sequence shown here is derived from an EMBL/GenBank/DDBJ whole genome shotgun (WGS) entry which is preliminary data.</text>
</comment>
<reference evidence="1" key="1">
    <citation type="journal article" date="2023" name="G3 (Bethesda)">
        <title>A reference genome for the long-term kleptoplast-retaining sea slug Elysia crispata morphotype clarki.</title>
        <authorList>
            <person name="Eastman K.E."/>
            <person name="Pendleton A.L."/>
            <person name="Shaikh M.A."/>
            <person name="Suttiyut T."/>
            <person name="Ogas R."/>
            <person name="Tomko P."/>
            <person name="Gavelis G."/>
            <person name="Widhalm J.R."/>
            <person name="Wisecaver J.H."/>
        </authorList>
    </citation>
    <scope>NUCLEOTIDE SEQUENCE</scope>
    <source>
        <strain evidence="1">ECLA1</strain>
    </source>
</reference>
<sequence length="77" mass="8700">MTSCLPAQLQLLTGDIDTPRHGPQTFRPRGIRRKGERGVVKTMRRSIELSPLPRCGALSLIHHQPLVERSRHRAAQI</sequence>
<dbReference type="AlphaFoldDB" id="A0AAE0YU52"/>
<dbReference type="EMBL" id="JAWDGP010005413">
    <property type="protein sequence ID" value="KAK3757085.1"/>
    <property type="molecule type" value="Genomic_DNA"/>
</dbReference>
<dbReference type="Proteomes" id="UP001283361">
    <property type="component" value="Unassembled WGS sequence"/>
</dbReference>
<proteinExistence type="predicted"/>
<name>A0AAE0YU52_9GAST</name>